<protein>
    <recommendedName>
        <fullName evidence="3">DNA/RNA polymerase</fullName>
    </recommendedName>
</protein>
<evidence type="ECO:0008006" key="3">
    <source>
        <dbReference type="Google" id="ProtNLM"/>
    </source>
</evidence>
<name>A0A1X0RKJ9_RHIZD</name>
<organism evidence="1 2">
    <name type="scientific">Rhizopus microsporus</name>
    <dbReference type="NCBI Taxonomy" id="58291"/>
    <lineage>
        <taxon>Eukaryota</taxon>
        <taxon>Fungi</taxon>
        <taxon>Fungi incertae sedis</taxon>
        <taxon>Mucoromycota</taxon>
        <taxon>Mucoromycotina</taxon>
        <taxon>Mucoromycetes</taxon>
        <taxon>Mucorales</taxon>
        <taxon>Mucorineae</taxon>
        <taxon>Rhizopodaceae</taxon>
        <taxon>Rhizopus</taxon>
    </lineage>
</organism>
<accession>A0A1X0RKJ9</accession>
<dbReference type="Gene3D" id="3.10.10.10">
    <property type="entry name" value="HIV Type 1 Reverse Transcriptase, subunit A, domain 1"/>
    <property type="match status" value="1"/>
</dbReference>
<dbReference type="PANTHER" id="PTHR24559">
    <property type="entry name" value="TRANSPOSON TY3-I GAG-POL POLYPROTEIN"/>
    <property type="match status" value="1"/>
</dbReference>
<evidence type="ECO:0000313" key="1">
    <source>
        <dbReference type="EMBL" id="ORE12579.1"/>
    </source>
</evidence>
<dbReference type="OMA" id="DYENCLA"/>
<dbReference type="InterPro" id="IPR043502">
    <property type="entry name" value="DNA/RNA_pol_sf"/>
</dbReference>
<reference evidence="1 2" key="1">
    <citation type="journal article" date="2016" name="Proc. Natl. Acad. Sci. U.S.A.">
        <title>Lipid metabolic changes in an early divergent fungus govern the establishment of a mutualistic symbiosis with endobacteria.</title>
        <authorList>
            <person name="Lastovetsky O.A."/>
            <person name="Gaspar M.L."/>
            <person name="Mondo S.J."/>
            <person name="LaButti K.M."/>
            <person name="Sandor L."/>
            <person name="Grigoriev I.V."/>
            <person name="Henry S.A."/>
            <person name="Pawlowska T.E."/>
        </authorList>
    </citation>
    <scope>NUCLEOTIDE SEQUENCE [LARGE SCALE GENOMIC DNA]</scope>
    <source>
        <strain evidence="1 2">ATCC 11559</strain>
    </source>
</reference>
<proteinExistence type="predicted"/>
<dbReference type="EMBL" id="KV921639">
    <property type="protein sequence ID" value="ORE12579.1"/>
    <property type="molecule type" value="Genomic_DNA"/>
</dbReference>
<sequence>MNLTNNYDLSIGTDLISKLGIGFDCKRSYDDFSELLTEADNELSDYENCLAGTADEYQKALDAIKPLVRLNQDIPKGSFCTIPESIISIETPIDVTSFRRPYSIALKCHKVAQDQIDEWLENGVIKRAPAKTEWNSALTVVKKTNAKGPIDRMPLPKISEIFEELKGASVYSTLVLKSTFNSLKIRDDHAHKLALL</sequence>
<evidence type="ECO:0000313" key="2">
    <source>
        <dbReference type="Proteomes" id="UP000242381"/>
    </source>
</evidence>
<dbReference type="VEuPathDB" id="FungiDB:BCV72DRAFT_252488"/>
<dbReference type="PANTHER" id="PTHR24559:SF444">
    <property type="entry name" value="REVERSE TRANSCRIPTASE DOMAIN-CONTAINING PROTEIN"/>
    <property type="match status" value="1"/>
</dbReference>
<dbReference type="Proteomes" id="UP000242381">
    <property type="component" value="Unassembled WGS sequence"/>
</dbReference>
<gene>
    <name evidence="1" type="ORF">BCV71DRAFT_269082</name>
</gene>
<dbReference type="AlphaFoldDB" id="A0A1X0RKJ9"/>
<dbReference type="InterPro" id="IPR043128">
    <property type="entry name" value="Rev_trsase/Diguanyl_cyclase"/>
</dbReference>
<dbReference type="Gene3D" id="3.30.70.270">
    <property type="match status" value="1"/>
</dbReference>
<dbReference type="InterPro" id="IPR053134">
    <property type="entry name" value="RNA-dir_DNA_polymerase"/>
</dbReference>
<dbReference type="SUPFAM" id="SSF56672">
    <property type="entry name" value="DNA/RNA polymerases"/>
    <property type="match status" value="1"/>
</dbReference>